<evidence type="ECO:0000313" key="10">
    <source>
        <dbReference type="Proteomes" id="UP000192223"/>
    </source>
</evidence>
<evidence type="ECO:0000256" key="1">
    <source>
        <dbReference type="ARBA" id="ARBA00012493"/>
    </source>
</evidence>
<dbReference type="InterPro" id="IPR021109">
    <property type="entry name" value="Peptidase_aspartic_dom_sf"/>
</dbReference>
<feature type="domain" description="Integrase catalytic" evidence="9">
    <location>
        <begin position="752"/>
        <end position="911"/>
    </location>
</feature>
<dbReference type="InterPro" id="IPR043128">
    <property type="entry name" value="Rev_trsase/Diguanyl_cyclase"/>
</dbReference>
<dbReference type="GO" id="GO:0003964">
    <property type="term" value="F:RNA-directed DNA polymerase activity"/>
    <property type="evidence" value="ECO:0007669"/>
    <property type="project" value="UniProtKB-KW"/>
</dbReference>
<keyword evidence="7" id="KW-0695">RNA-directed DNA polymerase</keyword>
<feature type="domain" description="Reverse transcriptase" evidence="8">
    <location>
        <begin position="192"/>
        <end position="373"/>
    </location>
</feature>
<dbReference type="PROSITE" id="PS50994">
    <property type="entry name" value="INTEGRASE"/>
    <property type="match status" value="1"/>
</dbReference>
<dbReference type="RefSeq" id="XP_025830531.1">
    <property type="nucleotide sequence ID" value="XM_025974746.1"/>
</dbReference>
<dbReference type="SUPFAM" id="SSF50630">
    <property type="entry name" value="Acid proteases"/>
    <property type="match status" value="1"/>
</dbReference>
<evidence type="ECO:0000313" key="11">
    <source>
        <dbReference type="RefSeq" id="XP_025830531.1"/>
    </source>
</evidence>
<dbReference type="KEGG" id="apln:112904982"/>
<dbReference type="EC" id="2.7.7.49" evidence="1"/>
<keyword evidence="10" id="KW-1185">Reference proteome</keyword>
<dbReference type="Pfam" id="PF13975">
    <property type="entry name" value="gag-asp_proteas"/>
    <property type="match status" value="1"/>
</dbReference>
<protein>
    <recommendedName>
        <fullName evidence="1">RNA-directed DNA polymerase</fullName>
        <ecNumber evidence="1">2.7.7.49</ecNumber>
    </recommendedName>
</protein>
<dbReference type="PANTHER" id="PTHR37984:SF5">
    <property type="entry name" value="PROTEIN NYNRIN-LIKE"/>
    <property type="match status" value="1"/>
</dbReference>
<keyword evidence="4" id="KW-0540">Nuclease</keyword>
<evidence type="ECO:0000259" key="8">
    <source>
        <dbReference type="PROSITE" id="PS50878"/>
    </source>
</evidence>
<dbReference type="GO" id="GO:0015074">
    <property type="term" value="P:DNA integration"/>
    <property type="evidence" value="ECO:0007669"/>
    <property type="project" value="InterPro"/>
</dbReference>
<dbReference type="Pfam" id="PF00078">
    <property type="entry name" value="RVT_1"/>
    <property type="match status" value="1"/>
</dbReference>
<dbReference type="Gene3D" id="3.10.10.10">
    <property type="entry name" value="HIV Type 1 Reverse Transcriptase, subunit A, domain 1"/>
    <property type="match status" value="1"/>
</dbReference>
<dbReference type="GO" id="GO:0004519">
    <property type="term" value="F:endonuclease activity"/>
    <property type="evidence" value="ECO:0007669"/>
    <property type="project" value="UniProtKB-KW"/>
</dbReference>
<name>A0A7F5R9I3_AGRPL</name>
<evidence type="ECO:0000256" key="2">
    <source>
        <dbReference type="ARBA" id="ARBA00022679"/>
    </source>
</evidence>
<dbReference type="AlphaFoldDB" id="A0A7F5R9I3"/>
<evidence type="ECO:0000256" key="5">
    <source>
        <dbReference type="ARBA" id="ARBA00022759"/>
    </source>
</evidence>
<dbReference type="InterPro" id="IPR041588">
    <property type="entry name" value="Integrase_H2C2"/>
</dbReference>
<dbReference type="InterPro" id="IPR036397">
    <property type="entry name" value="RNaseH_sf"/>
</dbReference>
<dbReference type="InterPro" id="IPR050951">
    <property type="entry name" value="Retrovirus_Pol_polyprotein"/>
</dbReference>
<dbReference type="Gene3D" id="1.10.340.70">
    <property type="match status" value="1"/>
</dbReference>
<dbReference type="InterPro" id="IPR043502">
    <property type="entry name" value="DNA/RNA_pol_sf"/>
</dbReference>
<dbReference type="PROSITE" id="PS50878">
    <property type="entry name" value="RT_POL"/>
    <property type="match status" value="1"/>
</dbReference>
<evidence type="ECO:0000256" key="7">
    <source>
        <dbReference type="ARBA" id="ARBA00022918"/>
    </source>
</evidence>
<accession>A0A7F5R9I3</accession>
<dbReference type="GO" id="GO:0003676">
    <property type="term" value="F:nucleic acid binding"/>
    <property type="evidence" value="ECO:0007669"/>
    <property type="project" value="InterPro"/>
</dbReference>
<dbReference type="SUPFAM" id="SSF56672">
    <property type="entry name" value="DNA/RNA polymerases"/>
    <property type="match status" value="1"/>
</dbReference>
<dbReference type="Gene3D" id="3.10.20.370">
    <property type="match status" value="1"/>
</dbReference>
<dbReference type="Proteomes" id="UP000192223">
    <property type="component" value="Unplaced"/>
</dbReference>
<dbReference type="Pfam" id="PF00665">
    <property type="entry name" value="rve"/>
    <property type="match status" value="1"/>
</dbReference>
<dbReference type="SUPFAM" id="SSF53098">
    <property type="entry name" value="Ribonuclease H-like"/>
    <property type="match status" value="1"/>
</dbReference>
<evidence type="ECO:0000313" key="13">
    <source>
        <dbReference type="RefSeq" id="XP_025832631.1"/>
    </source>
</evidence>
<evidence type="ECO:0000256" key="3">
    <source>
        <dbReference type="ARBA" id="ARBA00022695"/>
    </source>
</evidence>
<keyword evidence="6" id="KW-0378">Hydrolase</keyword>
<dbReference type="FunFam" id="1.10.340.70:FF:000001">
    <property type="entry name" value="Retrovirus-related Pol polyprotein from transposon gypsy-like Protein"/>
    <property type="match status" value="1"/>
</dbReference>
<evidence type="ECO:0000256" key="6">
    <source>
        <dbReference type="ARBA" id="ARBA00022801"/>
    </source>
</evidence>
<dbReference type="Gene3D" id="3.30.420.10">
    <property type="entry name" value="Ribonuclease H-like superfamily/Ribonuclease H"/>
    <property type="match status" value="1"/>
</dbReference>
<dbReference type="Pfam" id="PF17917">
    <property type="entry name" value="RT_RNaseH"/>
    <property type="match status" value="1"/>
</dbReference>
<evidence type="ECO:0000259" key="9">
    <source>
        <dbReference type="PROSITE" id="PS50994"/>
    </source>
</evidence>
<dbReference type="FunFam" id="3.30.70.270:FF:000020">
    <property type="entry name" value="Transposon Tf2-6 polyprotein-like Protein"/>
    <property type="match status" value="1"/>
</dbReference>
<dbReference type="InterPro" id="IPR041373">
    <property type="entry name" value="RT_RNaseH"/>
</dbReference>
<dbReference type="InterPro" id="IPR001584">
    <property type="entry name" value="Integrase_cat-core"/>
</dbReference>
<dbReference type="KEGG" id="apln:112904539"/>
<dbReference type="PANTHER" id="PTHR37984">
    <property type="entry name" value="PROTEIN CBG26694"/>
    <property type="match status" value="1"/>
</dbReference>
<dbReference type="GeneID" id="112905106"/>
<dbReference type="OrthoDB" id="125159at2759"/>
<dbReference type="InterPro" id="IPR000477">
    <property type="entry name" value="RT_dom"/>
</dbReference>
<dbReference type="Gene3D" id="2.40.70.10">
    <property type="entry name" value="Acid Proteases"/>
    <property type="match status" value="1"/>
</dbReference>
<proteinExistence type="predicted"/>
<dbReference type="CDD" id="cd09274">
    <property type="entry name" value="RNase_HI_RT_Ty3"/>
    <property type="match status" value="1"/>
</dbReference>
<dbReference type="RefSeq" id="XP_025832631.1">
    <property type="nucleotide sequence ID" value="XM_025976846.1"/>
</dbReference>
<keyword evidence="5" id="KW-0255">Endonuclease</keyword>
<dbReference type="GO" id="GO:0016787">
    <property type="term" value="F:hydrolase activity"/>
    <property type="evidence" value="ECO:0007669"/>
    <property type="project" value="UniProtKB-KW"/>
</dbReference>
<dbReference type="GO" id="GO:0042575">
    <property type="term" value="C:DNA polymerase complex"/>
    <property type="evidence" value="ECO:0007669"/>
    <property type="project" value="UniProtKB-ARBA"/>
</dbReference>
<organism evidence="10 13">
    <name type="scientific">Agrilus planipennis</name>
    <name type="common">Emerald ash borer</name>
    <name type="synonym">Agrilus marcopoli</name>
    <dbReference type="NCBI Taxonomy" id="224129"/>
    <lineage>
        <taxon>Eukaryota</taxon>
        <taxon>Metazoa</taxon>
        <taxon>Ecdysozoa</taxon>
        <taxon>Arthropoda</taxon>
        <taxon>Hexapoda</taxon>
        <taxon>Insecta</taxon>
        <taxon>Pterygota</taxon>
        <taxon>Neoptera</taxon>
        <taxon>Endopterygota</taxon>
        <taxon>Coleoptera</taxon>
        <taxon>Polyphaga</taxon>
        <taxon>Elateriformia</taxon>
        <taxon>Buprestoidea</taxon>
        <taxon>Buprestidae</taxon>
        <taxon>Agrilinae</taxon>
        <taxon>Agrilus</taxon>
    </lineage>
</organism>
<dbReference type="Gene3D" id="3.30.70.270">
    <property type="match status" value="2"/>
</dbReference>
<dbReference type="FunFam" id="3.10.20.370:FF:000001">
    <property type="entry name" value="Retrovirus-related Pol polyprotein from transposon 17.6-like protein"/>
    <property type="match status" value="1"/>
</dbReference>
<dbReference type="CDD" id="cd01647">
    <property type="entry name" value="RT_LTR"/>
    <property type="match status" value="1"/>
</dbReference>
<sequence>MYIEALIDTGASHNFISAQLTEDCSVASSSLRIANLANGKSMRILGKVRITIQIGGCQQEVEAFVAEGLQERFILGVPWLRGSNATCDFERMCVHFGTDTRHTVYWIRPKSPTTTPAAPVEKLVTHNFPPKYQTQFQKLVDDFQEVFKKPTSPTKTARHVIRLTKNEHFCLPPYRYSEEKKRLIQAQVEEMLTDKIIEPSQSHYNSPVVMVNKKSGDLRFCVDFRRLNNITHDEVSPLPAIHETLKAIGKSTIFSTIDLKSGYWQIPMDPESRPLTAFTAPDGGKFQFCVMPFGLKGAPATFQRTMGQEVLTGYLRRFCLVYLDDIIVFSSSWEEHIQHLRRVFERLQQHNLACAPEKCVFGSRTITYLGHCISAEGNSPLPSHLGKISEAPVPTTCKELKKFLGLCNWLREYLPRFAEISAPLTDLLSPRKKWNWTLVCQQAFEQIKSLMQQPLRLHRPDFNKTFILQTDASKQGAAAVLYQEGPEGTKHIISYASTRFNPTEQAYHSNEQECLAIVWAIKKYRPYLEDKRFILRTDNRTITWLQNMKDARAKLTRWALLLQEFTFTLEHCPGATNHLPDALSRLPAEELVPSDSDDVTRLLPPCNRSSATPEIFQVQVETLREEIRRKQLTDPAIMQLCQRYNFLKENPVGHTEEDVTFLRRYRVSDNILWEKETNVWLIVIPTSFQPQLLQKYHDEAGHPGIQETTRRMSLFYKWENMKGNISNYIRQCRICQCSKKQRITRAPLRPRQPDKPWDTIALDLMGPYPRTSRGRKFILVVTDLFSRWVEAFPISAATTAVVTRLLEQEVLNRYGYPRAILTDNGSQFTSRNWKAACVKWKAQHWTTAIYHPRANPTERRNQEIKTGLRIYLQQGDHRTWDTHLPKILFDQRGRRNAATGTTPYYALFGRTLLRPGEWDNSNDEDVANLPTYQERTDDIRRHQQAYQNQRAGAATRDIHPYEHGQQVYCREQPLSNAENHFHAGFAPRWSGPHIVQGYAGGNTYWVQKDNRLVKIHHDHLRPVPAPGI</sequence>
<evidence type="ECO:0000313" key="12">
    <source>
        <dbReference type="RefSeq" id="XP_025832178.1"/>
    </source>
</evidence>
<dbReference type="KEGG" id="apln:112905106"/>
<keyword evidence="2" id="KW-0808">Transferase</keyword>
<dbReference type="InterPro" id="IPR012337">
    <property type="entry name" value="RNaseH-like_sf"/>
</dbReference>
<keyword evidence="3" id="KW-0548">Nucleotidyltransferase</keyword>
<dbReference type="RefSeq" id="XP_025832178.1">
    <property type="nucleotide sequence ID" value="XM_025976393.1"/>
</dbReference>
<dbReference type="CDD" id="cd00303">
    <property type="entry name" value="retropepsin_like"/>
    <property type="match status" value="1"/>
</dbReference>
<evidence type="ECO:0000256" key="4">
    <source>
        <dbReference type="ARBA" id="ARBA00022722"/>
    </source>
</evidence>
<dbReference type="FunFam" id="3.30.420.10:FF:000032">
    <property type="entry name" value="Retrovirus-related Pol polyprotein from transposon 297-like Protein"/>
    <property type="match status" value="1"/>
</dbReference>
<dbReference type="Pfam" id="PF17921">
    <property type="entry name" value="Integrase_H2C2"/>
    <property type="match status" value="1"/>
</dbReference>
<reference evidence="11 12" key="1">
    <citation type="submission" date="2025-04" db="UniProtKB">
        <authorList>
            <consortium name="RefSeq"/>
        </authorList>
    </citation>
    <scope>IDENTIFICATION</scope>
    <source>
        <tissue evidence="11 12">Entire body</tissue>
    </source>
</reference>
<gene>
    <name evidence="13" type="primary">LOC112905106</name>
    <name evidence="11" type="synonym">LOC112904539</name>
    <name evidence="12" type="synonym">LOC112904982</name>
</gene>